<dbReference type="Proteomes" id="UP000008281">
    <property type="component" value="Unassembled WGS sequence"/>
</dbReference>
<keyword evidence="2" id="KW-1185">Reference proteome</keyword>
<evidence type="ECO:0000313" key="1">
    <source>
        <dbReference type="EMBL" id="EFO84484.1"/>
    </source>
</evidence>
<evidence type="ECO:0008006" key="3">
    <source>
        <dbReference type="Google" id="ProtNLM"/>
    </source>
</evidence>
<dbReference type="Pfam" id="PF12078">
    <property type="entry name" value="DUF3557"/>
    <property type="match status" value="1"/>
</dbReference>
<accession>E3N351</accession>
<dbReference type="InterPro" id="IPR021942">
    <property type="entry name" value="DUF3557"/>
</dbReference>
<evidence type="ECO:0000313" key="2">
    <source>
        <dbReference type="Proteomes" id="UP000008281"/>
    </source>
</evidence>
<dbReference type="HOGENOM" id="CLU_042576_3_1_1"/>
<reference evidence="1" key="1">
    <citation type="submission" date="2007-07" db="EMBL/GenBank/DDBJ databases">
        <title>PCAP assembly of the Caenorhabditis remanei genome.</title>
        <authorList>
            <consortium name="The Caenorhabditis remanei Sequencing Consortium"/>
            <person name="Wilson R.K."/>
        </authorList>
    </citation>
    <scope>NUCLEOTIDE SEQUENCE [LARGE SCALE GENOMIC DNA]</scope>
    <source>
        <strain evidence="1">PB4641</strain>
    </source>
</reference>
<dbReference type="PANTHER" id="PTHR31379">
    <property type="entry name" value="F-BOX C PROTEIN-RELATED-RELATED"/>
    <property type="match status" value="1"/>
</dbReference>
<dbReference type="EMBL" id="DS268517">
    <property type="protein sequence ID" value="EFO84484.1"/>
    <property type="molecule type" value="Genomic_DNA"/>
</dbReference>
<dbReference type="OrthoDB" id="5910972at2759"/>
<proteinExistence type="predicted"/>
<gene>
    <name evidence="1" type="ORF">CRE_18112</name>
</gene>
<protein>
    <recommendedName>
        <fullName evidence="3">DUF38 domain-containing protein</fullName>
    </recommendedName>
</protein>
<name>E3N351_CAERE</name>
<organism evidence="2">
    <name type="scientific">Caenorhabditis remanei</name>
    <name type="common">Caenorhabditis vulgaris</name>
    <dbReference type="NCBI Taxonomy" id="31234"/>
    <lineage>
        <taxon>Eukaryota</taxon>
        <taxon>Metazoa</taxon>
        <taxon>Ecdysozoa</taxon>
        <taxon>Nematoda</taxon>
        <taxon>Chromadorea</taxon>
        <taxon>Rhabditida</taxon>
        <taxon>Rhabditina</taxon>
        <taxon>Rhabditomorpha</taxon>
        <taxon>Rhabditoidea</taxon>
        <taxon>Rhabditidae</taxon>
        <taxon>Peloderinae</taxon>
        <taxon>Caenorhabditis</taxon>
    </lineage>
</organism>
<dbReference type="InParanoid" id="E3N351"/>
<dbReference type="AlphaFoldDB" id="E3N351"/>
<sequence>MPPNHLSYPSLKCVLENLEAIKRFHITARTPSLQKIDKLVPIRFENLYMTGTELTINQLSIVFQPDMKIIDYYLVSRSKILLNQLDSNDGRQGLSFNLKLRVNCLHIRNKNHLEEAIQLIHPDSFPLKAVKTALNTATTSDHPIIKSARTLILSTTRPPFYRPPQLEDIEKLHNETIIFEEDPFSSENLGIFEFIRYLKESVPPGRTFIIMQSDGYVTNHLSNVKMGYSRYMNPLDSVQEKFIPGAPRFLIPINDTSSIQVYGIGKETNERGMGWCEIETDFERRRQRQKVVIKVVSII</sequence>